<sequence>MTEVTLIETVSADSLTKLLQDAGCRVNRTEQNAVVQLLSASQGVGYAVRFGNRALNQEGEFLDFTFSCALRIQGELPAGLAERWNATRRFARLSVQGEFLVMEKDVVVADGVSEKHLLGSLLLWDRLLQEFIVYLRDYSRNVAETAPEQVASDAVSAS</sequence>
<reference evidence="4" key="3">
    <citation type="submission" date="2021-08" db="EMBL/GenBank/DDBJ databases">
        <authorList>
            <person name="Yaryura P.M."/>
            <person name="Bianco M.I."/>
            <person name="Morais C."/>
            <person name="Setubal J.C."/>
        </authorList>
    </citation>
    <scope>NUCLEOTIDE SEQUENCE</scope>
    <source>
        <strain evidence="4">AP1</strain>
    </source>
</reference>
<reference evidence="3 5" key="1">
    <citation type="submission" date="2016-10" db="EMBL/GenBank/DDBJ databases">
        <authorList>
            <person name="de Groot N.N."/>
        </authorList>
    </citation>
    <scope>NUCLEOTIDE SEQUENCE [LARGE SCALE GENOMIC DNA]</scope>
    <source>
        <strain evidence="3 5">LMG 27941</strain>
    </source>
</reference>
<reference evidence="2 6" key="2">
    <citation type="submission" date="2018-06" db="EMBL/GenBank/DDBJ databases">
        <title>Pseudomonas diversity within urban Lake Michigan freshwaters.</title>
        <authorList>
            <person name="Batrich M."/>
            <person name="Hatzopoulos T."/>
            <person name="Putonti C."/>
        </authorList>
    </citation>
    <scope>NUCLEOTIDE SEQUENCE [LARGE SCALE GENOMIC DNA]</scope>
    <source>
        <strain evidence="2 6">LBp-160603</strain>
    </source>
</reference>
<gene>
    <name evidence="2" type="ORF">DMX07_16480</name>
    <name evidence="4" type="ORF">K7K07_15505</name>
    <name evidence="3" type="ORF">SAMN05216230_12021</name>
    <name evidence="1" type="ORF">V0R55_25435</name>
</gene>
<evidence type="ECO:0000313" key="2">
    <source>
        <dbReference type="EMBL" id="PYB79983.1"/>
    </source>
</evidence>
<evidence type="ECO:0000313" key="3">
    <source>
        <dbReference type="EMBL" id="SES06904.1"/>
    </source>
</evidence>
<dbReference type="InterPro" id="IPR019660">
    <property type="entry name" value="Put_sensory_transdc_reg_YbjN"/>
</dbReference>
<dbReference type="EMBL" id="JAZDQQ010000036">
    <property type="protein sequence ID" value="MEE1883509.1"/>
    <property type="molecule type" value="Genomic_DNA"/>
</dbReference>
<evidence type="ECO:0000313" key="7">
    <source>
        <dbReference type="Proteomes" id="UP001329505"/>
    </source>
</evidence>
<dbReference type="KEGG" id="pmos:O165_011345"/>
<dbReference type="EMBL" id="FOEQ01000020">
    <property type="protein sequence ID" value="SES06904.1"/>
    <property type="molecule type" value="Genomic_DNA"/>
</dbReference>
<dbReference type="Proteomes" id="UP001209279">
    <property type="component" value="Chromosome"/>
</dbReference>
<proteinExistence type="predicted"/>
<reference evidence="1 7" key="4">
    <citation type="submission" date="2024-01" db="EMBL/GenBank/DDBJ databases">
        <title>Unpublished Manusciprt.</title>
        <authorList>
            <person name="Duman M."/>
            <person name="Valdes E.G."/>
            <person name="Ajmi N."/>
            <person name="Altun S."/>
            <person name="Saticioglu I.B."/>
        </authorList>
    </citation>
    <scope>NUCLEOTIDE SEQUENCE [LARGE SCALE GENOMIC DNA]</scope>
    <source>
        <strain evidence="1 7">139P</strain>
    </source>
</reference>
<dbReference type="EMBL" id="QJRO01000010">
    <property type="protein sequence ID" value="PYB79983.1"/>
    <property type="molecule type" value="Genomic_DNA"/>
</dbReference>
<dbReference type="Pfam" id="PF10722">
    <property type="entry name" value="YbjN"/>
    <property type="match status" value="1"/>
</dbReference>
<protein>
    <submittedName>
        <fullName evidence="3">Putative sensory transduction regulator</fullName>
    </submittedName>
    <submittedName>
        <fullName evidence="1">YbjN domain-containing protein</fullName>
    </submittedName>
</protein>
<dbReference type="RefSeq" id="WP_038706233.1">
    <property type="nucleotide sequence ID" value="NZ_CATKPM010000009.1"/>
</dbReference>
<accession>A0A1H9UCM3</accession>
<dbReference type="Proteomes" id="UP000247620">
    <property type="component" value="Unassembled WGS sequence"/>
</dbReference>
<evidence type="ECO:0000313" key="6">
    <source>
        <dbReference type="Proteomes" id="UP000247620"/>
    </source>
</evidence>
<dbReference type="AlphaFoldDB" id="A0A1H9UCM3"/>
<dbReference type="Proteomes" id="UP000199221">
    <property type="component" value="Unassembled WGS sequence"/>
</dbReference>
<keyword evidence="7" id="KW-1185">Reference proteome</keyword>
<dbReference type="EMBL" id="CP083803">
    <property type="protein sequence ID" value="UXZ43483.1"/>
    <property type="molecule type" value="Genomic_DNA"/>
</dbReference>
<evidence type="ECO:0000313" key="1">
    <source>
        <dbReference type="EMBL" id="MEE1883509.1"/>
    </source>
</evidence>
<dbReference type="Proteomes" id="UP001329505">
    <property type="component" value="Unassembled WGS sequence"/>
</dbReference>
<name>A0A1H9UCM3_9PSED</name>
<organism evidence="3 5">
    <name type="scientific">Pseudomonas soli</name>
    <dbReference type="NCBI Taxonomy" id="1306993"/>
    <lineage>
        <taxon>Bacteria</taxon>
        <taxon>Pseudomonadati</taxon>
        <taxon>Pseudomonadota</taxon>
        <taxon>Gammaproteobacteria</taxon>
        <taxon>Pseudomonadales</taxon>
        <taxon>Pseudomonadaceae</taxon>
        <taxon>Pseudomonas</taxon>
    </lineage>
</organism>
<dbReference type="GeneID" id="93678148"/>
<evidence type="ECO:0000313" key="4">
    <source>
        <dbReference type="EMBL" id="UXZ43483.1"/>
    </source>
</evidence>
<evidence type="ECO:0000313" key="5">
    <source>
        <dbReference type="Proteomes" id="UP000199221"/>
    </source>
</evidence>